<reference evidence="1 2" key="1">
    <citation type="journal article" date="2016" name="Front. Microbiol.">
        <title>Single-Cell (Meta-)Genomics of a Dimorphic Candidatus Thiomargarita nelsonii Reveals Genomic Plasticity.</title>
        <authorList>
            <person name="Flood B.E."/>
            <person name="Fliss P."/>
            <person name="Jones D.S."/>
            <person name="Dick G.J."/>
            <person name="Jain S."/>
            <person name="Kaster A.K."/>
            <person name="Winkel M."/>
            <person name="Mussmann M."/>
            <person name="Bailey J."/>
        </authorList>
    </citation>
    <scope>NUCLEOTIDE SEQUENCE [LARGE SCALE GENOMIC DNA]</scope>
    <source>
        <strain evidence="1">Hydrate Ridge</strain>
    </source>
</reference>
<dbReference type="EMBL" id="JSZA02000109">
    <property type="protein sequence ID" value="KHD09120.1"/>
    <property type="molecule type" value="Genomic_DNA"/>
</dbReference>
<organism evidence="1 2">
    <name type="scientific">Candidatus Thiomargarita nelsonii</name>
    <dbReference type="NCBI Taxonomy" id="1003181"/>
    <lineage>
        <taxon>Bacteria</taxon>
        <taxon>Pseudomonadati</taxon>
        <taxon>Pseudomonadota</taxon>
        <taxon>Gammaproteobacteria</taxon>
        <taxon>Thiotrichales</taxon>
        <taxon>Thiotrichaceae</taxon>
        <taxon>Thiomargarita</taxon>
    </lineage>
</organism>
<gene>
    <name evidence="1" type="ORF">PN36_22920</name>
</gene>
<comment type="caution">
    <text evidence="1">The sequence shown here is derived from an EMBL/GenBank/DDBJ whole genome shotgun (WGS) entry which is preliminary data.</text>
</comment>
<name>A0A0A6PEE1_9GAMM</name>
<dbReference type="Proteomes" id="UP000030428">
    <property type="component" value="Unassembled WGS sequence"/>
</dbReference>
<dbReference type="AlphaFoldDB" id="A0A0A6PEE1"/>
<sequence>MQLFYKISILLLALGGCNNAEKPATEAAEQVVKFADTAAVEVDAAQDAPASIEAAKITLKALDKLIEAIVVAPDIGITAEAQEKFELARFQTIRRLHTFVIAENNNCKSVLDILLKLDSKVKDFACHQRGSDDLFGCQFDESTQQCHCSRNSAGTCPNNKECILLADDTCQCNKCD</sequence>
<dbReference type="PROSITE" id="PS51257">
    <property type="entry name" value="PROKAR_LIPOPROTEIN"/>
    <property type="match status" value="1"/>
</dbReference>
<keyword evidence="2" id="KW-1185">Reference proteome</keyword>
<evidence type="ECO:0000313" key="2">
    <source>
        <dbReference type="Proteomes" id="UP000030428"/>
    </source>
</evidence>
<proteinExistence type="predicted"/>
<protein>
    <submittedName>
        <fullName evidence="1">Uncharacterized protein</fullName>
    </submittedName>
</protein>
<evidence type="ECO:0000313" key="1">
    <source>
        <dbReference type="EMBL" id="KHD09120.1"/>
    </source>
</evidence>
<accession>A0A0A6PEE1</accession>